<dbReference type="PROSITE" id="PS50888">
    <property type="entry name" value="BHLH"/>
    <property type="match status" value="1"/>
</dbReference>
<feature type="region of interest" description="Disordered" evidence="1">
    <location>
        <begin position="109"/>
        <end position="130"/>
    </location>
</feature>
<gene>
    <name evidence="3" type="ORF">APZ42_023139</name>
</gene>
<dbReference type="GO" id="GO:0032502">
    <property type="term" value="P:developmental process"/>
    <property type="evidence" value="ECO:0007669"/>
    <property type="project" value="TreeGrafter"/>
</dbReference>
<dbReference type="GO" id="GO:0000977">
    <property type="term" value="F:RNA polymerase II transcription regulatory region sequence-specific DNA binding"/>
    <property type="evidence" value="ECO:0007669"/>
    <property type="project" value="TreeGrafter"/>
</dbReference>
<dbReference type="SUPFAM" id="SSF47459">
    <property type="entry name" value="HLH, helix-loop-helix DNA-binding domain"/>
    <property type="match status" value="1"/>
</dbReference>
<reference evidence="3 4" key="1">
    <citation type="submission" date="2016-03" db="EMBL/GenBank/DDBJ databases">
        <title>EvidentialGene: Evidence-directed Construction of Genes on Genomes.</title>
        <authorList>
            <person name="Gilbert D.G."/>
            <person name="Choi J.-H."/>
            <person name="Mockaitis K."/>
            <person name="Colbourne J."/>
            <person name="Pfrender M."/>
        </authorList>
    </citation>
    <scope>NUCLEOTIDE SEQUENCE [LARGE SCALE GENOMIC DNA]</scope>
    <source>
        <strain evidence="3 4">Xinb3</strain>
        <tissue evidence="3">Complete organism</tissue>
    </source>
</reference>
<feature type="compositionally biased region" description="Low complexity" evidence="1">
    <location>
        <begin position="1"/>
        <end position="14"/>
    </location>
</feature>
<proteinExistence type="predicted"/>
<feature type="compositionally biased region" description="Basic residues" evidence="1">
    <location>
        <begin position="121"/>
        <end position="130"/>
    </location>
</feature>
<dbReference type="InterPro" id="IPR011598">
    <property type="entry name" value="bHLH_dom"/>
</dbReference>
<feature type="region of interest" description="Disordered" evidence="1">
    <location>
        <begin position="1"/>
        <end position="24"/>
    </location>
</feature>
<evidence type="ECO:0000256" key="1">
    <source>
        <dbReference type="SAM" id="MobiDB-lite"/>
    </source>
</evidence>
<dbReference type="Gene3D" id="4.10.280.10">
    <property type="entry name" value="Helix-loop-helix DNA-binding domain"/>
    <property type="match status" value="1"/>
</dbReference>
<evidence type="ECO:0000259" key="2">
    <source>
        <dbReference type="PROSITE" id="PS50888"/>
    </source>
</evidence>
<comment type="caution">
    <text evidence="3">The sequence shown here is derived from an EMBL/GenBank/DDBJ whole genome shotgun (WGS) entry which is preliminary data.</text>
</comment>
<accession>A0A164V7E4</accession>
<dbReference type="InterPro" id="IPR036638">
    <property type="entry name" value="HLH_DNA-bd_sf"/>
</dbReference>
<feature type="region of interest" description="Disordered" evidence="1">
    <location>
        <begin position="71"/>
        <end position="90"/>
    </location>
</feature>
<feature type="domain" description="BHLH" evidence="2">
    <location>
        <begin position="11"/>
        <end position="63"/>
    </location>
</feature>
<dbReference type="Proteomes" id="UP000076858">
    <property type="component" value="Unassembled WGS sequence"/>
</dbReference>
<dbReference type="SMART" id="SM00353">
    <property type="entry name" value="HLH"/>
    <property type="match status" value="1"/>
</dbReference>
<sequence length="130" mass="14582">MSSSSRSTIIGSRRPNAARERSRVQSLRDAFQSLQSALPAVPPSTKLSKLDVLLMASAYIAHLGRLVQEDNHEQQAHLQANNSTNQNNVTFHPVKKWPMRARLYAGLNYSGSHRPSDQTKVYRHHHSGDN</sequence>
<protein>
    <submittedName>
        <fullName evidence="3">Putative Transcription factor 23</fullName>
    </submittedName>
</protein>
<feature type="compositionally biased region" description="Polar residues" evidence="1">
    <location>
        <begin position="76"/>
        <end position="90"/>
    </location>
</feature>
<name>A0A164V7E4_9CRUS</name>
<keyword evidence="4" id="KW-1185">Reference proteome</keyword>
<dbReference type="GO" id="GO:0000981">
    <property type="term" value="F:DNA-binding transcription factor activity, RNA polymerase II-specific"/>
    <property type="evidence" value="ECO:0007669"/>
    <property type="project" value="TreeGrafter"/>
</dbReference>
<dbReference type="GO" id="GO:0046983">
    <property type="term" value="F:protein dimerization activity"/>
    <property type="evidence" value="ECO:0007669"/>
    <property type="project" value="InterPro"/>
</dbReference>
<dbReference type="OrthoDB" id="6233288at2759"/>
<dbReference type="CDD" id="cd11424">
    <property type="entry name" value="bHLH_TS_OUT"/>
    <property type="match status" value="1"/>
</dbReference>
<dbReference type="InterPro" id="IPR050283">
    <property type="entry name" value="E-box_TF_Regulators"/>
</dbReference>
<dbReference type="STRING" id="35525.A0A164V7E4"/>
<dbReference type="EMBL" id="LRGB01001409">
    <property type="protein sequence ID" value="KZS12042.1"/>
    <property type="molecule type" value="Genomic_DNA"/>
</dbReference>
<evidence type="ECO:0000313" key="3">
    <source>
        <dbReference type="EMBL" id="KZS12042.1"/>
    </source>
</evidence>
<evidence type="ECO:0000313" key="4">
    <source>
        <dbReference type="Proteomes" id="UP000076858"/>
    </source>
</evidence>
<organism evidence="3 4">
    <name type="scientific">Daphnia magna</name>
    <dbReference type="NCBI Taxonomy" id="35525"/>
    <lineage>
        <taxon>Eukaryota</taxon>
        <taxon>Metazoa</taxon>
        <taxon>Ecdysozoa</taxon>
        <taxon>Arthropoda</taxon>
        <taxon>Crustacea</taxon>
        <taxon>Branchiopoda</taxon>
        <taxon>Diplostraca</taxon>
        <taxon>Cladocera</taxon>
        <taxon>Anomopoda</taxon>
        <taxon>Daphniidae</taxon>
        <taxon>Daphnia</taxon>
    </lineage>
</organism>
<dbReference type="AlphaFoldDB" id="A0A164V7E4"/>
<dbReference type="PANTHER" id="PTHR23349:SF111">
    <property type="entry name" value="BHLH DOMAIN-CONTAINING PROTEIN"/>
    <property type="match status" value="1"/>
</dbReference>
<dbReference type="Pfam" id="PF00010">
    <property type="entry name" value="HLH"/>
    <property type="match status" value="1"/>
</dbReference>
<dbReference type="PANTHER" id="PTHR23349">
    <property type="entry name" value="BASIC HELIX-LOOP-HELIX TRANSCRIPTION FACTOR, TWIST"/>
    <property type="match status" value="1"/>
</dbReference>